<keyword evidence="2" id="KW-0285">Flavoprotein</keyword>
<dbReference type="Gene3D" id="3.50.50.60">
    <property type="entry name" value="FAD/NAD(P)-binding domain"/>
    <property type="match status" value="2"/>
</dbReference>
<name>A0A9W4RRX7_9PEZI</name>
<dbReference type="GO" id="GO:0016491">
    <property type="term" value="F:oxidoreductase activity"/>
    <property type="evidence" value="ECO:0007669"/>
    <property type="project" value="UniProtKB-KW"/>
</dbReference>
<evidence type="ECO:0000259" key="5">
    <source>
        <dbReference type="Pfam" id="PF07992"/>
    </source>
</evidence>
<evidence type="ECO:0000313" key="7">
    <source>
        <dbReference type="Proteomes" id="UP001152533"/>
    </source>
</evidence>
<dbReference type="InterPro" id="IPR023753">
    <property type="entry name" value="FAD/NAD-binding_dom"/>
</dbReference>
<dbReference type="InterPro" id="IPR050097">
    <property type="entry name" value="Ferredoxin-NADP_redctase_2"/>
</dbReference>
<keyword evidence="7" id="KW-1185">Reference proteome</keyword>
<dbReference type="PANTHER" id="PTHR48105">
    <property type="entry name" value="THIOREDOXIN REDUCTASE 1-RELATED-RELATED"/>
    <property type="match status" value="1"/>
</dbReference>
<evidence type="ECO:0000256" key="1">
    <source>
        <dbReference type="ARBA" id="ARBA00009333"/>
    </source>
</evidence>
<proteinExistence type="inferred from homology"/>
<feature type="chain" id="PRO_5040719106" description="FAD/NAD(P)-binding domain-containing protein" evidence="4">
    <location>
        <begin position="20"/>
        <end position="346"/>
    </location>
</feature>
<dbReference type="Pfam" id="PF07992">
    <property type="entry name" value="Pyr_redox_2"/>
    <property type="match status" value="1"/>
</dbReference>
<comment type="caution">
    <text evidence="6">The sequence shown here is derived from an EMBL/GenBank/DDBJ whole genome shotgun (WGS) entry which is preliminary data.</text>
</comment>
<keyword evidence="3" id="KW-0560">Oxidoreductase</keyword>
<evidence type="ECO:0000256" key="4">
    <source>
        <dbReference type="SAM" id="SignalP"/>
    </source>
</evidence>
<dbReference type="PRINTS" id="PR00368">
    <property type="entry name" value="FADPNR"/>
</dbReference>
<dbReference type="GO" id="GO:0097237">
    <property type="term" value="P:cellular response to toxic substance"/>
    <property type="evidence" value="ECO:0007669"/>
    <property type="project" value="UniProtKB-ARBA"/>
</dbReference>
<feature type="signal peptide" evidence="4">
    <location>
        <begin position="1"/>
        <end position="19"/>
    </location>
</feature>
<keyword evidence="4" id="KW-0732">Signal</keyword>
<reference evidence="6" key="1">
    <citation type="submission" date="2022-08" db="EMBL/GenBank/DDBJ databases">
        <authorList>
            <person name="Giroux E."/>
            <person name="Giroux E."/>
        </authorList>
    </citation>
    <scope>NUCLEOTIDE SEQUENCE</scope>
    <source>
        <strain evidence="6">H1091258</strain>
    </source>
</reference>
<dbReference type="EMBL" id="CAMGZC010000275">
    <property type="protein sequence ID" value="CAI0645817.1"/>
    <property type="molecule type" value="Genomic_DNA"/>
</dbReference>
<comment type="similarity">
    <text evidence="1">Belongs to the class-II pyridine nucleotide-disulfide oxidoreductase family.</text>
</comment>
<sequence>MRFSPLACLYFCSASVASTLFPPTFLISITPNTTMPIHDVLVIGGGPGGLAVATGLARQLYTAVVFDSGVYRNARTSHMHNVPTWDHRNPADFRAKARSDLLARYETITFEETYVESLRRNGEGRFEAKDAEGATWTGKKVVLASGMRDVYPEIQGYDDIWRRGVYHCLFCDGFEDRNSASAGVLAVEDVAKAPVALHLARMAKRLARKVTIYTNGASELKDQIITSLGKDPVIELDDRRVTRLEKVREGTSETILHLEDGTSISQAFVVHKPKTQVNGPFVEQLQLELTEAGAIKTSQPFYETTVQGVFAVGDCASTMPAVVNALAMGAFAAGGLVAQLGAEPTP</sequence>
<gene>
    <name evidence="6" type="ORF">CGXH109_LOCUS49028</name>
</gene>
<evidence type="ECO:0000313" key="6">
    <source>
        <dbReference type="EMBL" id="CAI0645817.1"/>
    </source>
</evidence>
<accession>A0A9W4RRX7</accession>
<dbReference type="AlphaFoldDB" id="A0A9W4RRX7"/>
<organism evidence="6 7">
    <name type="scientific">Colletotrichum noveboracense</name>
    <dbReference type="NCBI Taxonomy" id="2664923"/>
    <lineage>
        <taxon>Eukaryota</taxon>
        <taxon>Fungi</taxon>
        <taxon>Dikarya</taxon>
        <taxon>Ascomycota</taxon>
        <taxon>Pezizomycotina</taxon>
        <taxon>Sordariomycetes</taxon>
        <taxon>Hypocreomycetidae</taxon>
        <taxon>Glomerellales</taxon>
        <taxon>Glomerellaceae</taxon>
        <taxon>Colletotrichum</taxon>
        <taxon>Colletotrichum gloeosporioides species complex</taxon>
    </lineage>
</organism>
<dbReference type="InterPro" id="IPR036188">
    <property type="entry name" value="FAD/NAD-bd_sf"/>
</dbReference>
<dbReference type="SUPFAM" id="SSF51905">
    <property type="entry name" value="FAD/NAD(P)-binding domain"/>
    <property type="match status" value="1"/>
</dbReference>
<protein>
    <recommendedName>
        <fullName evidence="5">FAD/NAD(P)-binding domain-containing protein</fullName>
    </recommendedName>
</protein>
<evidence type="ECO:0000256" key="2">
    <source>
        <dbReference type="ARBA" id="ARBA00022630"/>
    </source>
</evidence>
<dbReference type="PRINTS" id="PR00469">
    <property type="entry name" value="PNDRDTASEII"/>
</dbReference>
<evidence type="ECO:0000256" key="3">
    <source>
        <dbReference type="ARBA" id="ARBA00023002"/>
    </source>
</evidence>
<dbReference type="Proteomes" id="UP001152533">
    <property type="component" value="Unassembled WGS sequence"/>
</dbReference>
<feature type="domain" description="FAD/NAD(P)-binding" evidence="5">
    <location>
        <begin position="38"/>
        <end position="329"/>
    </location>
</feature>